<evidence type="ECO:0000256" key="1">
    <source>
        <dbReference type="SAM" id="MobiDB-lite"/>
    </source>
</evidence>
<evidence type="ECO:0000313" key="2">
    <source>
        <dbReference type="EMBL" id="JAD28215.1"/>
    </source>
</evidence>
<proteinExistence type="predicted"/>
<feature type="compositionally biased region" description="Polar residues" evidence="1">
    <location>
        <begin position="1"/>
        <end position="16"/>
    </location>
</feature>
<sequence>MAGFSSKGQLQRHSSLVRQGAGGVRRRGQAAMRRRSSGCGRA</sequence>
<accession>A0A0A8YUP8</accession>
<organism evidence="2">
    <name type="scientific">Arundo donax</name>
    <name type="common">Giant reed</name>
    <name type="synonym">Donax arundinaceus</name>
    <dbReference type="NCBI Taxonomy" id="35708"/>
    <lineage>
        <taxon>Eukaryota</taxon>
        <taxon>Viridiplantae</taxon>
        <taxon>Streptophyta</taxon>
        <taxon>Embryophyta</taxon>
        <taxon>Tracheophyta</taxon>
        <taxon>Spermatophyta</taxon>
        <taxon>Magnoliopsida</taxon>
        <taxon>Liliopsida</taxon>
        <taxon>Poales</taxon>
        <taxon>Poaceae</taxon>
        <taxon>PACMAD clade</taxon>
        <taxon>Arundinoideae</taxon>
        <taxon>Arundineae</taxon>
        <taxon>Arundo</taxon>
    </lineage>
</organism>
<protein>
    <submittedName>
        <fullName evidence="2">Uncharacterized protein</fullName>
    </submittedName>
</protein>
<reference evidence="2" key="2">
    <citation type="journal article" date="2015" name="Data Brief">
        <title>Shoot transcriptome of the giant reed, Arundo donax.</title>
        <authorList>
            <person name="Barrero R.A."/>
            <person name="Guerrero F.D."/>
            <person name="Moolhuijzen P."/>
            <person name="Goolsby J.A."/>
            <person name="Tidwell J."/>
            <person name="Bellgard S.E."/>
            <person name="Bellgard M.I."/>
        </authorList>
    </citation>
    <scope>NUCLEOTIDE SEQUENCE</scope>
    <source>
        <tissue evidence="2">Shoot tissue taken approximately 20 cm above the soil surface</tissue>
    </source>
</reference>
<dbReference type="AlphaFoldDB" id="A0A0A8YUP8"/>
<reference evidence="2" key="1">
    <citation type="submission" date="2014-09" db="EMBL/GenBank/DDBJ databases">
        <authorList>
            <person name="Magalhaes I.L.F."/>
            <person name="Oliveira U."/>
            <person name="Santos F.R."/>
            <person name="Vidigal T.H.D.A."/>
            <person name="Brescovit A.D."/>
            <person name="Santos A.J."/>
        </authorList>
    </citation>
    <scope>NUCLEOTIDE SEQUENCE</scope>
    <source>
        <tissue evidence="2">Shoot tissue taken approximately 20 cm above the soil surface</tissue>
    </source>
</reference>
<name>A0A0A8YUP8_ARUDO</name>
<dbReference type="EMBL" id="GBRH01269680">
    <property type="protein sequence ID" value="JAD28215.1"/>
    <property type="molecule type" value="Transcribed_RNA"/>
</dbReference>
<feature type="compositionally biased region" description="Basic residues" evidence="1">
    <location>
        <begin position="24"/>
        <end position="36"/>
    </location>
</feature>
<feature type="region of interest" description="Disordered" evidence="1">
    <location>
        <begin position="1"/>
        <end position="42"/>
    </location>
</feature>